<evidence type="ECO:0000313" key="1">
    <source>
        <dbReference type="EMBL" id="WYJ92131.1"/>
    </source>
</evidence>
<sequence length="176" mass="20973">MKKYMNKTSLFMTQYYDIFSNERSMSNPIEYYNALVRFVRRNDRYFTEELLKTYRLDILITLDPKEYICAPFSFSLDHEKERCSEWTYSNLSSLAMSISNTLWEMVALYSGKVCPITGEYGLYYVLLSDGNDRKILLEECEQCGWLQDEAGCEYTGTIKRIFPATRWQVQDYRKEK</sequence>
<keyword evidence="2" id="KW-1185">Reference proteome</keyword>
<proteinExistence type="predicted"/>
<evidence type="ECO:0000313" key="2">
    <source>
        <dbReference type="Proteomes" id="UP000195141"/>
    </source>
</evidence>
<dbReference type="EMBL" id="CP147247">
    <property type="protein sequence ID" value="WYJ92131.1"/>
    <property type="molecule type" value="Genomic_DNA"/>
</dbReference>
<name>A0AAQ3VY20_9ENTE</name>
<dbReference type="AlphaFoldDB" id="A0AAQ3VY20"/>
<reference evidence="1" key="2">
    <citation type="submission" date="2024-03" db="EMBL/GenBank/DDBJ databases">
        <title>The Genome Sequence of Enterococcus sp. DIV0242b.</title>
        <authorList>
            <consortium name="The Broad Institute Genomics Platform"/>
            <consortium name="The Broad Institute Microbial Omics Core"/>
            <consortium name="The Broad Institute Genomic Center for Infectious Diseases"/>
            <person name="Earl A."/>
            <person name="Manson A."/>
            <person name="Gilmore M."/>
            <person name="Schwartman J."/>
            <person name="Shea T."/>
            <person name="Abouelleil A."/>
            <person name="Cao P."/>
            <person name="Chapman S."/>
            <person name="Cusick C."/>
            <person name="Young S."/>
            <person name="Neafsey D."/>
            <person name="Nusbaum C."/>
            <person name="Birren B."/>
        </authorList>
    </citation>
    <scope>NUCLEOTIDE SEQUENCE</scope>
    <source>
        <strain evidence="1">9E7_DIV0242</strain>
    </source>
</reference>
<reference evidence="1" key="1">
    <citation type="submission" date="2017-05" db="EMBL/GenBank/DDBJ databases">
        <authorList>
            <consortium name="The Broad Institute Genomics Platform"/>
            <consortium name="The Broad Institute Genomic Center for Infectious Diseases"/>
            <person name="Earl A."/>
            <person name="Manson A."/>
            <person name="Schwartman J."/>
            <person name="Gilmore M."/>
            <person name="Abouelleil A."/>
            <person name="Cao P."/>
            <person name="Chapman S."/>
            <person name="Cusick C."/>
            <person name="Shea T."/>
            <person name="Young S."/>
            <person name="Neafsey D."/>
            <person name="Nusbaum C."/>
            <person name="Birren B."/>
        </authorList>
    </citation>
    <scope>NUCLEOTIDE SEQUENCE</scope>
    <source>
        <strain evidence="1">9E7_DIV0242</strain>
    </source>
</reference>
<organism evidence="1 2">
    <name type="scientific">Candidatus Enterococcus clewellii</name>
    <dbReference type="NCBI Taxonomy" id="1834193"/>
    <lineage>
        <taxon>Bacteria</taxon>
        <taxon>Bacillati</taxon>
        <taxon>Bacillota</taxon>
        <taxon>Bacilli</taxon>
        <taxon>Lactobacillales</taxon>
        <taxon>Enterococcaceae</taxon>
        <taxon>Enterococcus</taxon>
    </lineage>
</organism>
<dbReference type="RefSeq" id="WP_339101786.1">
    <property type="nucleotide sequence ID" value="NZ_CP147247.1"/>
</dbReference>
<accession>A0AAQ3VY20</accession>
<protein>
    <submittedName>
        <fullName evidence="1">Uncharacterized protein</fullName>
    </submittedName>
</protein>
<dbReference type="Proteomes" id="UP000195141">
    <property type="component" value="Chromosome"/>
</dbReference>
<gene>
    <name evidence="1" type="ORF">A5888_003904</name>
</gene>